<dbReference type="KEGG" id="pgs:CPT03_15685"/>
<dbReference type="RefSeq" id="WP_099439713.1">
    <property type="nucleotide sequence ID" value="NZ_CP024091.1"/>
</dbReference>
<organism evidence="2 3">
    <name type="scientific">Pedobacter ginsengisoli</name>
    <dbReference type="NCBI Taxonomy" id="363852"/>
    <lineage>
        <taxon>Bacteria</taxon>
        <taxon>Pseudomonadati</taxon>
        <taxon>Bacteroidota</taxon>
        <taxon>Sphingobacteriia</taxon>
        <taxon>Sphingobacteriales</taxon>
        <taxon>Sphingobacteriaceae</taxon>
        <taxon>Pedobacter</taxon>
    </lineage>
</organism>
<keyword evidence="3" id="KW-1185">Reference proteome</keyword>
<sequence length="327" mass="37605">MPIFKIKHITNYKYESAVRDSANQIILFPIKDEYQKVIKHDLNISGSPDVDIFIDYYGNEVGIFTQSEPHNQLKIFSKISVETIPRPLPQDDIFASEQWNTLDMIKYDVPFVDYLKQEYFENADVLKQTAMTLRDENDTPYQMAVKFCNYVFKHFEYIKGLTTVDTTIDEILRLKAGVCQDFAHILTTMLRFVQVPARYVSGYICPNRDGMRGEGATHAWAEAYLPGYGWLGLDPTNNCIANDNHVRLAVGRNFCDCSPVKGVFKGTSGHVLEVTVSVGHDDDENMEIEGYFQPKEVNYNKSIANQPIKNSYQRYMDTVIQQQQQQQ</sequence>
<dbReference type="Pfam" id="PF08379">
    <property type="entry name" value="Bact_transglu_N"/>
    <property type="match status" value="1"/>
</dbReference>
<dbReference type="SMART" id="SM00460">
    <property type="entry name" value="TGc"/>
    <property type="match status" value="1"/>
</dbReference>
<dbReference type="OrthoDB" id="9804872at2"/>
<evidence type="ECO:0000313" key="2">
    <source>
        <dbReference type="EMBL" id="ATP57801.1"/>
    </source>
</evidence>
<proteinExistence type="predicted"/>
<dbReference type="InterPro" id="IPR038765">
    <property type="entry name" value="Papain-like_cys_pep_sf"/>
</dbReference>
<dbReference type="InterPro" id="IPR002931">
    <property type="entry name" value="Transglutaminase-like"/>
</dbReference>
<dbReference type="PANTHER" id="PTHR33490:SF6">
    <property type="entry name" value="SLL1049 PROTEIN"/>
    <property type="match status" value="1"/>
</dbReference>
<dbReference type="InterPro" id="IPR013589">
    <property type="entry name" value="Bac_transglu_N"/>
</dbReference>
<feature type="domain" description="Transglutaminase-like" evidence="1">
    <location>
        <begin position="171"/>
        <end position="237"/>
    </location>
</feature>
<name>A0A2D1U889_9SPHI</name>
<evidence type="ECO:0000259" key="1">
    <source>
        <dbReference type="SMART" id="SM00460"/>
    </source>
</evidence>
<dbReference type="Pfam" id="PF01841">
    <property type="entry name" value="Transglut_core"/>
    <property type="match status" value="1"/>
</dbReference>
<evidence type="ECO:0000313" key="3">
    <source>
        <dbReference type="Proteomes" id="UP000223749"/>
    </source>
</evidence>
<dbReference type="EMBL" id="CP024091">
    <property type="protein sequence ID" value="ATP57801.1"/>
    <property type="molecule type" value="Genomic_DNA"/>
</dbReference>
<dbReference type="SUPFAM" id="SSF54001">
    <property type="entry name" value="Cysteine proteinases"/>
    <property type="match status" value="1"/>
</dbReference>
<gene>
    <name evidence="2" type="ORF">CPT03_15685</name>
</gene>
<protein>
    <submittedName>
        <fullName evidence="2">Transglutaminase</fullName>
    </submittedName>
</protein>
<dbReference type="PANTHER" id="PTHR33490">
    <property type="entry name" value="BLR5614 PROTEIN-RELATED"/>
    <property type="match status" value="1"/>
</dbReference>
<reference evidence="2 3" key="1">
    <citation type="submission" date="2017-10" db="EMBL/GenBank/DDBJ databases">
        <title>Whole genome of Pedobacter ginsengisoli T01R-27 isolated from tomato rhizosphere.</title>
        <authorList>
            <person name="Weon H.-Y."/>
            <person name="Lee S.A."/>
            <person name="Sang M.K."/>
            <person name="Song J."/>
        </authorList>
    </citation>
    <scope>NUCLEOTIDE SEQUENCE [LARGE SCALE GENOMIC DNA]</scope>
    <source>
        <strain evidence="2 3">T01R-27</strain>
    </source>
</reference>
<dbReference type="Proteomes" id="UP000223749">
    <property type="component" value="Chromosome"/>
</dbReference>
<dbReference type="Gene3D" id="3.10.620.30">
    <property type="match status" value="1"/>
</dbReference>
<dbReference type="AlphaFoldDB" id="A0A2D1U889"/>
<accession>A0A2D1U889</accession>